<feature type="compositionally biased region" description="Pro residues" evidence="1">
    <location>
        <begin position="110"/>
        <end position="126"/>
    </location>
</feature>
<reference evidence="2 3" key="1">
    <citation type="submission" date="2024-08" db="EMBL/GenBank/DDBJ databases">
        <title>Insights into the chromosomal genome structure of Flemingia macrophylla.</title>
        <authorList>
            <person name="Ding Y."/>
            <person name="Zhao Y."/>
            <person name="Bi W."/>
            <person name="Wu M."/>
            <person name="Zhao G."/>
            <person name="Gong Y."/>
            <person name="Li W."/>
            <person name="Zhang P."/>
        </authorList>
    </citation>
    <scope>NUCLEOTIDE SEQUENCE [LARGE SCALE GENOMIC DNA]</scope>
    <source>
        <strain evidence="2">DYQJB</strain>
        <tissue evidence="2">Leaf</tissue>
    </source>
</reference>
<sequence>MGEQQEANILEKNQEDHASVPAAEPTHLFSMLHLTSGSCPRHPPCSAANPMKRRSPSSSYGEPSAKKPFCDQDDLSHRGFSAVHVPLNINPLLTKGRSSAVLRRCVSDPNRPPEPPRASGLPPLPPRFRRSVSDLSPSPLPCLSCEETATPDSVRLRTVKDRLKEMRQFGMKLSKMMEEKKSVQCPETTEFCFRMIREKKIMKMLVLSGLKSA</sequence>
<dbReference type="AlphaFoldDB" id="A0ABD1NFL7"/>
<comment type="caution">
    <text evidence="2">The sequence shown here is derived from an EMBL/GenBank/DDBJ whole genome shotgun (WGS) entry which is preliminary data.</text>
</comment>
<dbReference type="Proteomes" id="UP001603857">
    <property type="component" value="Unassembled WGS sequence"/>
</dbReference>
<feature type="region of interest" description="Disordered" evidence="1">
    <location>
        <begin position="39"/>
        <end position="72"/>
    </location>
</feature>
<evidence type="ECO:0000313" key="2">
    <source>
        <dbReference type="EMBL" id="KAL2346904.1"/>
    </source>
</evidence>
<evidence type="ECO:0000313" key="3">
    <source>
        <dbReference type="Proteomes" id="UP001603857"/>
    </source>
</evidence>
<feature type="region of interest" description="Disordered" evidence="1">
    <location>
        <begin position="106"/>
        <end position="126"/>
    </location>
</feature>
<name>A0ABD1NFL7_9FABA</name>
<accession>A0ABD1NFL7</accession>
<gene>
    <name evidence="2" type="ORF">Fmac_000904</name>
</gene>
<feature type="region of interest" description="Disordered" evidence="1">
    <location>
        <begin position="1"/>
        <end position="26"/>
    </location>
</feature>
<keyword evidence="3" id="KW-1185">Reference proteome</keyword>
<dbReference type="EMBL" id="JBGMDY010000001">
    <property type="protein sequence ID" value="KAL2346904.1"/>
    <property type="molecule type" value="Genomic_DNA"/>
</dbReference>
<evidence type="ECO:0000256" key="1">
    <source>
        <dbReference type="SAM" id="MobiDB-lite"/>
    </source>
</evidence>
<organism evidence="2 3">
    <name type="scientific">Flemingia macrophylla</name>
    <dbReference type="NCBI Taxonomy" id="520843"/>
    <lineage>
        <taxon>Eukaryota</taxon>
        <taxon>Viridiplantae</taxon>
        <taxon>Streptophyta</taxon>
        <taxon>Embryophyta</taxon>
        <taxon>Tracheophyta</taxon>
        <taxon>Spermatophyta</taxon>
        <taxon>Magnoliopsida</taxon>
        <taxon>eudicotyledons</taxon>
        <taxon>Gunneridae</taxon>
        <taxon>Pentapetalae</taxon>
        <taxon>rosids</taxon>
        <taxon>fabids</taxon>
        <taxon>Fabales</taxon>
        <taxon>Fabaceae</taxon>
        <taxon>Papilionoideae</taxon>
        <taxon>50 kb inversion clade</taxon>
        <taxon>NPAAA clade</taxon>
        <taxon>indigoferoid/millettioid clade</taxon>
        <taxon>Phaseoleae</taxon>
        <taxon>Flemingia</taxon>
    </lineage>
</organism>
<proteinExistence type="predicted"/>
<protein>
    <submittedName>
        <fullName evidence="2">Uncharacterized protein</fullName>
    </submittedName>
</protein>